<dbReference type="AlphaFoldDB" id="A0A1H7QEC6"/>
<accession>A0A1H7QEC6</accession>
<dbReference type="Gene3D" id="1.20.1540.10">
    <property type="entry name" value="Rhomboid-like"/>
    <property type="match status" value="1"/>
</dbReference>
<reference evidence="10" key="1">
    <citation type="submission" date="2016-10" db="EMBL/GenBank/DDBJ databases">
        <authorList>
            <person name="Varghese N."/>
            <person name="Submissions S."/>
        </authorList>
    </citation>
    <scope>NUCLEOTIDE SEQUENCE [LARGE SCALE GENOMIC DNA]</scope>
    <source>
        <strain evidence="10">Jip14</strain>
    </source>
</reference>
<evidence type="ECO:0000313" key="10">
    <source>
        <dbReference type="Proteomes" id="UP000198916"/>
    </source>
</evidence>
<evidence type="ECO:0000256" key="1">
    <source>
        <dbReference type="ARBA" id="ARBA00004141"/>
    </source>
</evidence>
<dbReference type="EMBL" id="FNZR01000005">
    <property type="protein sequence ID" value="SEL45984.1"/>
    <property type="molecule type" value="Genomic_DNA"/>
</dbReference>
<protein>
    <submittedName>
        <fullName evidence="9">Membrane associated serine protease, rhomboid family</fullName>
    </submittedName>
</protein>
<gene>
    <name evidence="9" type="ORF">SAMN05421740_105312</name>
</gene>
<feature type="transmembrane region" description="Helical" evidence="7">
    <location>
        <begin position="87"/>
        <end position="106"/>
    </location>
</feature>
<comment type="similarity">
    <text evidence="2">Belongs to the peptidase S54 family.</text>
</comment>
<dbReference type="InterPro" id="IPR035952">
    <property type="entry name" value="Rhomboid-like_sf"/>
</dbReference>
<feature type="domain" description="Peptidase S54 rhomboid" evidence="8">
    <location>
        <begin position="46"/>
        <end position="195"/>
    </location>
</feature>
<evidence type="ECO:0000313" key="9">
    <source>
        <dbReference type="EMBL" id="SEL45984.1"/>
    </source>
</evidence>
<dbReference type="InterPro" id="IPR022764">
    <property type="entry name" value="Peptidase_S54_rhomboid_dom"/>
</dbReference>
<sequence length="209" mass="23975">MREYLINTPVASIIFAFTIATSIYTFSAHQLFERFMLHPYSISKGRKLYTLLTSGLIHRDWGHLLFNMLTFYFFGFSLERLLVSLSPWGHVQFAVIYVLGLVLSDARTVFKERDNSSYYSLGASGAICAILFSFILFDPKMMLGVFFFIPMPAWIFGILFLGYCVWASRNARDNINHDAHFYGAIVGIVLTIVFYPGIIQHFIRQFADA</sequence>
<evidence type="ECO:0000256" key="2">
    <source>
        <dbReference type="ARBA" id="ARBA00009045"/>
    </source>
</evidence>
<evidence type="ECO:0000256" key="4">
    <source>
        <dbReference type="ARBA" id="ARBA00022801"/>
    </source>
</evidence>
<dbReference type="Proteomes" id="UP000198916">
    <property type="component" value="Unassembled WGS sequence"/>
</dbReference>
<dbReference type="OrthoDB" id="9807874at2"/>
<dbReference type="RefSeq" id="WP_090606446.1">
    <property type="nucleotide sequence ID" value="NZ_FNZR01000005.1"/>
</dbReference>
<feature type="transmembrane region" description="Helical" evidence="7">
    <location>
        <begin position="118"/>
        <end position="137"/>
    </location>
</feature>
<dbReference type="Pfam" id="PF01694">
    <property type="entry name" value="Rhomboid"/>
    <property type="match status" value="1"/>
</dbReference>
<evidence type="ECO:0000259" key="8">
    <source>
        <dbReference type="Pfam" id="PF01694"/>
    </source>
</evidence>
<keyword evidence="4" id="KW-0378">Hydrolase</keyword>
<organism evidence="9 10">
    <name type="scientific">Parapedobacter koreensis</name>
    <dbReference type="NCBI Taxonomy" id="332977"/>
    <lineage>
        <taxon>Bacteria</taxon>
        <taxon>Pseudomonadati</taxon>
        <taxon>Bacteroidota</taxon>
        <taxon>Sphingobacteriia</taxon>
        <taxon>Sphingobacteriales</taxon>
        <taxon>Sphingobacteriaceae</taxon>
        <taxon>Parapedobacter</taxon>
    </lineage>
</organism>
<dbReference type="GO" id="GO:0004252">
    <property type="term" value="F:serine-type endopeptidase activity"/>
    <property type="evidence" value="ECO:0007669"/>
    <property type="project" value="InterPro"/>
</dbReference>
<keyword evidence="3 7" id="KW-0812">Transmembrane</keyword>
<feature type="transmembrane region" description="Helical" evidence="7">
    <location>
        <begin position="6"/>
        <end position="27"/>
    </location>
</feature>
<evidence type="ECO:0000256" key="5">
    <source>
        <dbReference type="ARBA" id="ARBA00022989"/>
    </source>
</evidence>
<dbReference type="STRING" id="332977.SAMN05421740_105312"/>
<dbReference type="InterPro" id="IPR050925">
    <property type="entry name" value="Rhomboid_protease_S54"/>
</dbReference>
<proteinExistence type="inferred from homology"/>
<feature type="transmembrane region" description="Helical" evidence="7">
    <location>
        <begin position="143"/>
        <end position="167"/>
    </location>
</feature>
<feature type="transmembrane region" description="Helical" evidence="7">
    <location>
        <begin position="179"/>
        <end position="203"/>
    </location>
</feature>
<comment type="subcellular location">
    <subcellularLocation>
        <location evidence="1">Membrane</location>
        <topology evidence="1">Multi-pass membrane protein</topology>
    </subcellularLocation>
</comment>
<dbReference type="GO" id="GO:0006508">
    <property type="term" value="P:proteolysis"/>
    <property type="evidence" value="ECO:0007669"/>
    <property type="project" value="UniProtKB-KW"/>
</dbReference>
<dbReference type="SUPFAM" id="SSF144091">
    <property type="entry name" value="Rhomboid-like"/>
    <property type="match status" value="1"/>
</dbReference>
<evidence type="ECO:0000256" key="6">
    <source>
        <dbReference type="ARBA" id="ARBA00023136"/>
    </source>
</evidence>
<keyword evidence="9" id="KW-0645">Protease</keyword>
<feature type="transmembrane region" description="Helical" evidence="7">
    <location>
        <begin position="48"/>
        <end position="75"/>
    </location>
</feature>
<dbReference type="GO" id="GO:0016020">
    <property type="term" value="C:membrane"/>
    <property type="evidence" value="ECO:0007669"/>
    <property type="project" value="UniProtKB-SubCell"/>
</dbReference>
<evidence type="ECO:0000256" key="7">
    <source>
        <dbReference type="SAM" id="Phobius"/>
    </source>
</evidence>
<keyword evidence="5 7" id="KW-1133">Transmembrane helix</keyword>
<evidence type="ECO:0000256" key="3">
    <source>
        <dbReference type="ARBA" id="ARBA00022692"/>
    </source>
</evidence>
<dbReference type="PANTHER" id="PTHR43731">
    <property type="entry name" value="RHOMBOID PROTEASE"/>
    <property type="match status" value="1"/>
</dbReference>
<name>A0A1H7QEC6_9SPHI</name>
<keyword evidence="6 7" id="KW-0472">Membrane</keyword>
<dbReference type="PANTHER" id="PTHR43731:SF14">
    <property type="entry name" value="PRESENILIN-ASSOCIATED RHOMBOID-LIKE PROTEIN, MITOCHONDRIAL"/>
    <property type="match status" value="1"/>
</dbReference>
<keyword evidence="10" id="KW-1185">Reference proteome</keyword>